<dbReference type="Proteomes" id="UP000194236">
    <property type="component" value="Unassembled WGS sequence"/>
</dbReference>
<dbReference type="InterPro" id="IPR014776">
    <property type="entry name" value="4pyrrole_Mease_sub2"/>
</dbReference>
<dbReference type="SUPFAM" id="SSF53790">
    <property type="entry name" value="Tetrapyrrole methylase"/>
    <property type="match status" value="1"/>
</dbReference>
<feature type="binding site" evidence="9">
    <location>
        <position position="164"/>
    </location>
    <ligand>
        <name>S-adenosyl-L-methionine</name>
        <dbReference type="ChEBI" id="CHEBI:59789"/>
    </ligand>
</feature>
<dbReference type="FunFam" id="3.30.950.10:FF:000004">
    <property type="entry name" value="Diphthine synthase putative"/>
    <property type="match status" value="1"/>
</dbReference>
<dbReference type="InterPro" id="IPR000878">
    <property type="entry name" value="4pyrrol_Mease"/>
</dbReference>
<dbReference type="Gene3D" id="3.30.950.10">
    <property type="entry name" value="Methyltransferase, Cobalt-precorrin-4 Transmethylase, Domain 2"/>
    <property type="match status" value="1"/>
</dbReference>
<comment type="function">
    <text evidence="1">S-adenosyl-L-methionine-dependent methyltransferase that catalyzes four methylations of the modified target histidine residue in translation elongation factor 2 (EF-2), to form an intermediate called diphthine methyl ester. The four successive methylation reactions represent the second step of diphthamide biosynthesis.</text>
</comment>
<dbReference type="Gene3D" id="3.40.1010.10">
    <property type="entry name" value="Cobalt-precorrin-4 Transmethylase, Domain 1"/>
    <property type="match status" value="1"/>
</dbReference>
<keyword evidence="6" id="KW-0808">Transferase</keyword>
<evidence type="ECO:0000256" key="4">
    <source>
        <dbReference type="ARBA" id="ARBA00011927"/>
    </source>
</evidence>
<evidence type="ECO:0000259" key="10">
    <source>
        <dbReference type="Pfam" id="PF00590"/>
    </source>
</evidence>
<dbReference type="NCBIfam" id="TIGR00522">
    <property type="entry name" value="dph5"/>
    <property type="match status" value="1"/>
</dbReference>
<dbReference type="EC" id="2.1.1.314" evidence="4"/>
<reference evidence="11 12" key="1">
    <citation type="submission" date="2017-03" db="EMBL/GenBank/DDBJ databases">
        <title>Genome Survey of Euroglyphus maynei.</title>
        <authorList>
            <person name="Arlian L.G."/>
            <person name="Morgan M.S."/>
            <person name="Rider S.D."/>
        </authorList>
    </citation>
    <scope>NUCLEOTIDE SEQUENCE [LARGE SCALE GENOMIC DNA]</scope>
    <source>
        <strain evidence="11">Arlian Lab</strain>
        <tissue evidence="11">Whole body</tissue>
    </source>
</reference>
<feature type="binding site" evidence="9">
    <location>
        <position position="85"/>
    </location>
    <ligand>
        <name>S-adenosyl-L-methionine</name>
        <dbReference type="ChEBI" id="CHEBI:59789"/>
    </ligand>
</feature>
<dbReference type="PANTHER" id="PTHR10882:SF0">
    <property type="entry name" value="DIPHTHINE METHYL ESTER SYNTHASE"/>
    <property type="match status" value="1"/>
</dbReference>
<feature type="binding site" evidence="9">
    <location>
        <position position="88"/>
    </location>
    <ligand>
        <name>S-adenosyl-L-methionine</name>
        <dbReference type="ChEBI" id="CHEBI:59789"/>
    </ligand>
</feature>
<feature type="domain" description="Tetrapyrrole methylase" evidence="10">
    <location>
        <begin position="1"/>
        <end position="237"/>
    </location>
</feature>
<feature type="binding site" evidence="9">
    <location>
        <position position="250"/>
    </location>
    <ligand>
        <name>S-adenosyl-L-methionine</name>
        <dbReference type="ChEBI" id="CHEBI:59789"/>
    </ligand>
</feature>
<protein>
    <recommendedName>
        <fullName evidence="4">diphthine methyl ester synthase</fullName>
        <ecNumber evidence="4">2.1.1.314</ecNumber>
    </recommendedName>
</protein>
<evidence type="ECO:0000256" key="6">
    <source>
        <dbReference type="ARBA" id="ARBA00022679"/>
    </source>
</evidence>
<keyword evidence="5" id="KW-0489">Methyltransferase</keyword>
<evidence type="ECO:0000256" key="1">
    <source>
        <dbReference type="ARBA" id="ARBA00004006"/>
    </source>
</evidence>
<dbReference type="AlphaFoldDB" id="A0A1Y3BLL0"/>
<dbReference type="GO" id="GO:0032259">
    <property type="term" value="P:methylation"/>
    <property type="evidence" value="ECO:0007669"/>
    <property type="project" value="UniProtKB-KW"/>
</dbReference>
<evidence type="ECO:0000256" key="8">
    <source>
        <dbReference type="ARBA" id="ARBA00048752"/>
    </source>
</evidence>
<dbReference type="UniPathway" id="UPA00559"/>
<dbReference type="InterPro" id="IPR035996">
    <property type="entry name" value="4pyrrol_Methylase_sf"/>
</dbReference>
<comment type="similarity">
    <text evidence="3">Belongs to the diphthine synthase family.</text>
</comment>
<organism evidence="11 12">
    <name type="scientific">Euroglyphus maynei</name>
    <name type="common">Mayne's house dust mite</name>
    <dbReference type="NCBI Taxonomy" id="6958"/>
    <lineage>
        <taxon>Eukaryota</taxon>
        <taxon>Metazoa</taxon>
        <taxon>Ecdysozoa</taxon>
        <taxon>Arthropoda</taxon>
        <taxon>Chelicerata</taxon>
        <taxon>Arachnida</taxon>
        <taxon>Acari</taxon>
        <taxon>Acariformes</taxon>
        <taxon>Sarcoptiformes</taxon>
        <taxon>Astigmata</taxon>
        <taxon>Psoroptidia</taxon>
        <taxon>Analgoidea</taxon>
        <taxon>Pyroglyphidae</taxon>
        <taxon>Pyroglyphinae</taxon>
        <taxon>Euroglyphus</taxon>
    </lineage>
</organism>
<proteinExistence type="inferred from homology"/>
<evidence type="ECO:0000256" key="9">
    <source>
        <dbReference type="PIRSR" id="PIRSR036432-1"/>
    </source>
</evidence>
<dbReference type="FunFam" id="3.40.1010.10:FF:000004">
    <property type="entry name" value="Putative diphthine synthase"/>
    <property type="match status" value="1"/>
</dbReference>
<evidence type="ECO:0000256" key="3">
    <source>
        <dbReference type="ARBA" id="ARBA00006729"/>
    </source>
</evidence>
<dbReference type="PIRSF" id="PIRSF036432">
    <property type="entry name" value="Diphthine_synth"/>
    <property type="match status" value="1"/>
</dbReference>
<feature type="binding site" evidence="9">
    <location>
        <begin position="113"/>
        <end position="114"/>
    </location>
    <ligand>
        <name>S-adenosyl-L-methionine</name>
        <dbReference type="ChEBI" id="CHEBI:59789"/>
    </ligand>
</feature>
<evidence type="ECO:0000313" key="11">
    <source>
        <dbReference type="EMBL" id="OTF80693.1"/>
    </source>
</evidence>
<comment type="pathway">
    <text evidence="2">Protein modification; peptidyl-diphthamide biosynthesis.</text>
</comment>
<keyword evidence="7 9" id="KW-0949">S-adenosyl-L-methionine</keyword>
<gene>
    <name evidence="11" type="ORF">BLA29_001804</name>
</gene>
<name>A0A1Y3BLL0_EURMA</name>
<dbReference type="Pfam" id="PF00590">
    <property type="entry name" value="TP_methylase"/>
    <property type="match status" value="1"/>
</dbReference>
<evidence type="ECO:0000256" key="5">
    <source>
        <dbReference type="ARBA" id="ARBA00022603"/>
    </source>
</evidence>
<comment type="catalytic activity">
    <reaction evidence="8">
        <text>2-[(3S)-amino-3-carboxypropyl]-L-histidyl-[translation elongation factor 2] + 4 S-adenosyl-L-methionine = diphthine methyl ester-[translation elongation factor 2] + 4 S-adenosyl-L-homocysteine + 3 H(+)</text>
        <dbReference type="Rhea" id="RHEA:42652"/>
        <dbReference type="Rhea" id="RHEA-COMP:9749"/>
        <dbReference type="Rhea" id="RHEA-COMP:10173"/>
        <dbReference type="ChEBI" id="CHEBI:15378"/>
        <dbReference type="ChEBI" id="CHEBI:57856"/>
        <dbReference type="ChEBI" id="CHEBI:59789"/>
        <dbReference type="ChEBI" id="CHEBI:73995"/>
        <dbReference type="ChEBI" id="CHEBI:79005"/>
        <dbReference type="EC" id="2.1.1.314"/>
    </reaction>
</comment>
<dbReference type="GO" id="GO:0017183">
    <property type="term" value="P:protein histidyl modification to diphthamide"/>
    <property type="evidence" value="ECO:0007669"/>
    <property type="project" value="UniProtKB-UniPathway"/>
</dbReference>
<keyword evidence="12" id="KW-1185">Reference proteome</keyword>
<feature type="binding site" evidence="9">
    <location>
        <position position="9"/>
    </location>
    <ligand>
        <name>S-adenosyl-L-methionine</name>
        <dbReference type="ChEBI" id="CHEBI:59789"/>
    </ligand>
</feature>
<dbReference type="HAMAP" id="MF_01084">
    <property type="entry name" value="Diphthine_synth"/>
    <property type="match status" value="1"/>
</dbReference>
<sequence>MLYLIGLGLADHTDITVKGLAIIKKAKRVYLESYTSIYCDDGIDELEQFYGRTVIAADREFVEQNSDEILADAEMDDVAFLVVGDPLGATTHTDLILRARDKGIEHRIIHNASIINACGCCGLQLYNFGEVVSIPLWTDTWRPTSFLDKIEANIDHGLHTLCLLDIKVKEQSIEAMMRGRKQYLPPTFMTVNVAARQLLESIKEKSKETTTKLTADTICVALARIGSDTQKITNATLIQMLDVDMGPPLHSLIVVGRALHDIEKEMLTLYRITE</sequence>
<dbReference type="InterPro" id="IPR014777">
    <property type="entry name" value="4pyrrole_Mease_sub1"/>
</dbReference>
<comment type="caution">
    <text evidence="11">The sequence shown here is derived from an EMBL/GenBank/DDBJ whole genome shotgun (WGS) entry which is preliminary data.</text>
</comment>
<dbReference type="InterPro" id="IPR004551">
    <property type="entry name" value="Dphthn_synthase"/>
</dbReference>
<dbReference type="OrthoDB" id="2516at2759"/>
<accession>A0A1Y3BLL0</accession>
<dbReference type="EMBL" id="MUJZ01017011">
    <property type="protein sequence ID" value="OTF80693.1"/>
    <property type="molecule type" value="Genomic_DNA"/>
</dbReference>
<dbReference type="GO" id="GO:0141133">
    <property type="term" value="F:diphthine methyl ester synthase activity"/>
    <property type="evidence" value="ECO:0007669"/>
    <property type="project" value="UniProtKB-EC"/>
</dbReference>
<dbReference type="CDD" id="cd11647">
    <property type="entry name" value="DHP5_DphB"/>
    <property type="match status" value="1"/>
</dbReference>
<evidence type="ECO:0000313" key="12">
    <source>
        <dbReference type="Proteomes" id="UP000194236"/>
    </source>
</evidence>
<dbReference type="PANTHER" id="PTHR10882">
    <property type="entry name" value="DIPHTHINE SYNTHASE"/>
    <property type="match status" value="1"/>
</dbReference>
<evidence type="ECO:0000256" key="7">
    <source>
        <dbReference type="ARBA" id="ARBA00022691"/>
    </source>
</evidence>
<evidence type="ECO:0000256" key="2">
    <source>
        <dbReference type="ARBA" id="ARBA00005156"/>
    </source>
</evidence>